<keyword evidence="1" id="KW-0732">Signal</keyword>
<evidence type="ECO:0000256" key="1">
    <source>
        <dbReference type="SAM" id="SignalP"/>
    </source>
</evidence>
<evidence type="ECO:0008006" key="4">
    <source>
        <dbReference type="Google" id="ProtNLM"/>
    </source>
</evidence>
<evidence type="ECO:0000313" key="2">
    <source>
        <dbReference type="EMBL" id="WFL76691.1"/>
    </source>
</evidence>
<reference evidence="2 3" key="1">
    <citation type="submission" date="2023-03" db="EMBL/GenBank/DDBJ databases">
        <title>Altererythrobacter sp. CAU 1644 isolated from sand.</title>
        <authorList>
            <person name="Kim W."/>
        </authorList>
    </citation>
    <scope>NUCLEOTIDE SEQUENCE [LARGE SCALE GENOMIC DNA]</scope>
    <source>
        <strain evidence="2 3">CAU 1644</strain>
    </source>
</reference>
<dbReference type="Proteomes" id="UP001215827">
    <property type="component" value="Chromosome"/>
</dbReference>
<feature type="chain" id="PRO_5045662367" description="DUF2927 domain-containing protein" evidence="1">
    <location>
        <begin position="23"/>
        <end position="215"/>
    </location>
</feature>
<sequence>MRKQSAIVALCVLSAVPSVASAQDGALWRDDKGRQMEVGFAGGGSPAPFSAAWTAQEMVALFAQVCVETGGEGAAVKAASMSLDMTDKSYDMPVGKNQPPWPLVIARGDGVVVSQAERFLSNPRRQCNITFYLSDAVNAADVEGALAAKMGRPADNDAKRLKKNGKPNRYFSPEWIIAEGAGSPAQVTASPISSLGPSARSGIQLSFLATAEERP</sequence>
<evidence type="ECO:0000313" key="3">
    <source>
        <dbReference type="Proteomes" id="UP001215827"/>
    </source>
</evidence>
<gene>
    <name evidence="2" type="ORF">P7228_11870</name>
</gene>
<accession>A0ABY8FNV5</accession>
<organism evidence="2 3">
    <name type="scientific">Altererythrobacter arenosus</name>
    <dbReference type="NCBI Taxonomy" id="3032592"/>
    <lineage>
        <taxon>Bacteria</taxon>
        <taxon>Pseudomonadati</taxon>
        <taxon>Pseudomonadota</taxon>
        <taxon>Alphaproteobacteria</taxon>
        <taxon>Sphingomonadales</taxon>
        <taxon>Erythrobacteraceae</taxon>
        <taxon>Altererythrobacter</taxon>
    </lineage>
</organism>
<keyword evidence="3" id="KW-1185">Reference proteome</keyword>
<dbReference type="RefSeq" id="WP_278015452.1">
    <property type="nucleotide sequence ID" value="NZ_CP121106.1"/>
</dbReference>
<feature type="signal peptide" evidence="1">
    <location>
        <begin position="1"/>
        <end position="22"/>
    </location>
</feature>
<name>A0ABY8FNV5_9SPHN</name>
<dbReference type="EMBL" id="CP121106">
    <property type="protein sequence ID" value="WFL76691.1"/>
    <property type="molecule type" value="Genomic_DNA"/>
</dbReference>
<proteinExistence type="predicted"/>
<protein>
    <recommendedName>
        <fullName evidence="4">DUF2927 domain-containing protein</fullName>
    </recommendedName>
</protein>